<protein>
    <submittedName>
        <fullName evidence="2">Uncharacterized protein</fullName>
    </submittedName>
</protein>
<feature type="transmembrane region" description="Helical" evidence="1">
    <location>
        <begin position="92"/>
        <end position="115"/>
    </location>
</feature>
<reference evidence="2 3" key="1">
    <citation type="submission" date="2019-09" db="EMBL/GenBank/DDBJ databases">
        <title>Genome sequencing of Ng87 strain.</title>
        <authorList>
            <person name="Karasev E.S."/>
            <person name="Andronov E."/>
        </authorList>
    </citation>
    <scope>NUCLEOTIDE SEQUENCE [LARGE SCALE GENOMIC DNA]</scope>
    <source>
        <strain evidence="2 3">Ng87</strain>
    </source>
</reference>
<feature type="transmembrane region" description="Helical" evidence="1">
    <location>
        <begin position="44"/>
        <end position="68"/>
    </location>
</feature>
<sequence>MVTAFQAFAHSIYDGWALFIALAYTFGAYSFLVGKLSELKKWRLLQIASAICLITSAYLIIIGVYQAIDWVNPFAGKGTEVASTVHNPKGGLIILLIVVWPYALILVGLAVGHIAQREFRATTKLLRLIAKKE</sequence>
<keyword evidence="1" id="KW-0472">Membrane</keyword>
<organism evidence="2 3">
    <name type="scientific">Neorhizobium galegae</name>
    <name type="common">Rhizobium galegae</name>
    <dbReference type="NCBI Taxonomy" id="399"/>
    <lineage>
        <taxon>Bacteria</taxon>
        <taxon>Pseudomonadati</taxon>
        <taxon>Pseudomonadota</taxon>
        <taxon>Alphaproteobacteria</taxon>
        <taxon>Hyphomicrobiales</taxon>
        <taxon>Rhizobiaceae</taxon>
        <taxon>Rhizobium/Agrobacterium group</taxon>
        <taxon>Neorhizobium</taxon>
    </lineage>
</organism>
<dbReference type="EMBL" id="VZUL01000002">
    <property type="protein sequence ID" value="KAB1086160.1"/>
    <property type="molecule type" value="Genomic_DNA"/>
</dbReference>
<evidence type="ECO:0000256" key="1">
    <source>
        <dbReference type="SAM" id="Phobius"/>
    </source>
</evidence>
<keyword evidence="1" id="KW-0812">Transmembrane</keyword>
<evidence type="ECO:0000313" key="2">
    <source>
        <dbReference type="EMBL" id="KAB1086160.1"/>
    </source>
</evidence>
<evidence type="ECO:0000313" key="3">
    <source>
        <dbReference type="Proteomes" id="UP000386575"/>
    </source>
</evidence>
<dbReference type="AlphaFoldDB" id="A0A6A1TPQ7"/>
<name>A0A6A1TPQ7_NEOGA</name>
<accession>A0A6A1TPQ7</accession>
<proteinExistence type="predicted"/>
<gene>
    <name evidence="2" type="ORF">F4V91_06765</name>
</gene>
<comment type="caution">
    <text evidence="2">The sequence shown here is derived from an EMBL/GenBank/DDBJ whole genome shotgun (WGS) entry which is preliminary data.</text>
</comment>
<dbReference type="RefSeq" id="WP_151041679.1">
    <property type="nucleotide sequence ID" value="NZ_VZUL01000002.1"/>
</dbReference>
<feature type="transmembrane region" description="Helical" evidence="1">
    <location>
        <begin position="12"/>
        <end position="32"/>
    </location>
</feature>
<dbReference type="Proteomes" id="UP000386575">
    <property type="component" value="Unassembled WGS sequence"/>
</dbReference>
<keyword evidence="1" id="KW-1133">Transmembrane helix</keyword>